<dbReference type="InterPro" id="IPR023214">
    <property type="entry name" value="HAD_sf"/>
</dbReference>
<dbReference type="Proteomes" id="UP000278746">
    <property type="component" value="Unassembled WGS sequence"/>
</dbReference>
<evidence type="ECO:0000313" key="6">
    <source>
        <dbReference type="Proteomes" id="UP000278746"/>
    </source>
</evidence>
<dbReference type="InterPro" id="IPR006384">
    <property type="entry name" value="HAD_hydro_PyrdxlP_Pase-like"/>
</dbReference>
<dbReference type="SUPFAM" id="SSF56784">
    <property type="entry name" value="HAD-like"/>
    <property type="match status" value="1"/>
</dbReference>
<evidence type="ECO:0000256" key="4">
    <source>
        <dbReference type="HAMAP-Rule" id="MF_01680"/>
    </source>
</evidence>
<dbReference type="HAMAP" id="MF_01680">
    <property type="entry name" value="Salvage_MtnX"/>
    <property type="match status" value="1"/>
</dbReference>
<protein>
    <recommendedName>
        <fullName evidence="4">2-hydroxy-3-keto-5-methylthiopentenyl-1-phosphate phosphatase</fullName>
        <shortName evidence="4">HK-MTPenyl-1-P phosphatase</shortName>
        <ecNumber evidence="4">3.1.3.87</ecNumber>
    </recommendedName>
</protein>
<gene>
    <name evidence="4" type="primary">mtnX</name>
    <name evidence="5" type="ORF">EBO34_13790</name>
</gene>
<comment type="caution">
    <text evidence="5">The sequence shown here is derived from an EMBL/GenBank/DDBJ whole genome shotgun (WGS) entry which is preliminary data.</text>
</comment>
<dbReference type="InterPro" id="IPR050849">
    <property type="entry name" value="HAD-like_hydrolase_phosphatase"/>
</dbReference>
<evidence type="ECO:0000313" key="5">
    <source>
        <dbReference type="EMBL" id="RNA68072.1"/>
    </source>
</evidence>
<dbReference type="UniPathway" id="UPA00904">
    <property type="reaction ID" value="UER00877"/>
</dbReference>
<dbReference type="GO" id="GO:0043716">
    <property type="term" value="F:2-hydroxy-3-keto-5-methylthiopentenyl-1-phosphate phosphatase activity"/>
    <property type="evidence" value="ECO:0007669"/>
    <property type="project" value="UniProtKB-UniRule"/>
</dbReference>
<keyword evidence="3 4" id="KW-0486">Methionine biosynthesis</keyword>
<proteinExistence type="inferred from homology"/>
<dbReference type="PANTHER" id="PTHR28181">
    <property type="entry name" value="UPF0655 PROTEIN YCR015C"/>
    <property type="match status" value="1"/>
</dbReference>
<keyword evidence="1 4" id="KW-0028">Amino-acid biosynthesis</keyword>
<dbReference type="AlphaFoldDB" id="A0A3M7TTJ3"/>
<comment type="pathway">
    <text evidence="4">Amino-acid biosynthesis; L-methionine biosynthesis via salvage pathway; L-methionine from S-methyl-5-thio-alpha-D-ribose 1-phosphate: step 4/6.</text>
</comment>
<keyword evidence="2 4" id="KW-0378">Hydrolase</keyword>
<evidence type="ECO:0000256" key="1">
    <source>
        <dbReference type="ARBA" id="ARBA00022605"/>
    </source>
</evidence>
<dbReference type="EMBL" id="RHIB01000002">
    <property type="protein sequence ID" value="RNA68072.1"/>
    <property type="molecule type" value="Genomic_DNA"/>
</dbReference>
<organism evidence="5 6">
    <name type="scientific">Alteribacter keqinensis</name>
    <dbReference type="NCBI Taxonomy" id="2483800"/>
    <lineage>
        <taxon>Bacteria</taxon>
        <taxon>Bacillati</taxon>
        <taxon>Bacillota</taxon>
        <taxon>Bacilli</taxon>
        <taxon>Bacillales</taxon>
        <taxon>Bacillaceae</taxon>
        <taxon>Alteribacter</taxon>
    </lineage>
</organism>
<name>A0A3M7TTJ3_9BACI</name>
<evidence type="ECO:0000256" key="3">
    <source>
        <dbReference type="ARBA" id="ARBA00023167"/>
    </source>
</evidence>
<reference evidence="5 6" key="1">
    <citation type="submission" date="2018-10" db="EMBL/GenBank/DDBJ databases">
        <title>Bacillus Keqinensis sp. nov., a moderately halophilic bacterium isolated from a saline-alkaline lake.</title>
        <authorList>
            <person name="Wang H."/>
        </authorList>
    </citation>
    <scope>NUCLEOTIDE SEQUENCE [LARGE SCALE GENOMIC DNA]</scope>
    <source>
        <strain evidence="5 6">KQ-3</strain>
    </source>
</reference>
<dbReference type="InterPro" id="IPR036412">
    <property type="entry name" value="HAD-like_sf"/>
</dbReference>
<dbReference type="NCBIfam" id="TIGR01488">
    <property type="entry name" value="HAD-SF-IB"/>
    <property type="match status" value="1"/>
</dbReference>
<keyword evidence="6" id="KW-1185">Reference proteome</keyword>
<comment type="function">
    <text evidence="4">Dephosphorylates 2-hydroxy-3-keto-5-methylthiopentenyl-1-phosphate (HK-MTPenyl-1-P) yielding 1,2-dihydroxy-3-keto-5-methylthiopentene (DHK-MTPene).</text>
</comment>
<dbReference type="NCBIfam" id="TIGR01489">
    <property type="entry name" value="DKMTPPase-SF"/>
    <property type="match status" value="1"/>
</dbReference>
<dbReference type="InterPro" id="IPR017718">
    <property type="entry name" value="HAD-SF_hydro_IB_MtnX"/>
</dbReference>
<sequence>MKRKPIVFCDFDGTITVKDNIITIMKEFAPPEWKAIKDDIFEERISLREGVGRMFSLIPSAKKIEIVNYVLEQAEMRKGFTEFLAFARNRGIRIRVVSGGIDFFIEPLLEPYKLLDQLFCNGSDFSGDTIRITWPHACDEACDKDCGCCKASILRQFPDDEYYKIVIGDSISNLEAAKEAHQVFACDDFLLEKCREFGLNHTSFTTFYDVISQIEQQREIAGRR</sequence>
<dbReference type="GO" id="GO:0019509">
    <property type="term" value="P:L-methionine salvage from methylthioadenosine"/>
    <property type="evidence" value="ECO:0007669"/>
    <property type="project" value="UniProtKB-UniRule"/>
</dbReference>
<dbReference type="Pfam" id="PF12710">
    <property type="entry name" value="HAD"/>
    <property type="match status" value="1"/>
</dbReference>
<dbReference type="NCBIfam" id="NF007103">
    <property type="entry name" value="PRK09552.1"/>
    <property type="match status" value="1"/>
</dbReference>
<dbReference type="Gene3D" id="3.40.50.1000">
    <property type="entry name" value="HAD superfamily/HAD-like"/>
    <property type="match status" value="1"/>
</dbReference>
<comment type="similarity">
    <text evidence="4">Belongs to the HAD-like hydrolase superfamily. MtnX family.</text>
</comment>
<dbReference type="OrthoDB" id="9804940at2"/>
<accession>A0A3M7TTJ3</accession>
<dbReference type="Gene3D" id="3.90.1470.20">
    <property type="match status" value="1"/>
</dbReference>
<comment type="catalytic activity">
    <reaction evidence="4">
        <text>2-hydroxy-5-methylsulfanyl-3-oxopent-1-enyl phosphate + H2O = 1,2-dihydroxy-5-(methylsulfanyl)pent-1-en-3-one + phosphate</text>
        <dbReference type="Rhea" id="RHEA:14481"/>
        <dbReference type="ChEBI" id="CHEBI:15377"/>
        <dbReference type="ChEBI" id="CHEBI:43474"/>
        <dbReference type="ChEBI" id="CHEBI:49252"/>
        <dbReference type="ChEBI" id="CHEBI:59505"/>
        <dbReference type="EC" id="3.1.3.87"/>
    </reaction>
</comment>
<dbReference type="RefSeq" id="WP_122900113.1">
    <property type="nucleotide sequence ID" value="NZ_RHIB01000002.1"/>
</dbReference>
<dbReference type="EC" id="3.1.3.87" evidence="4"/>
<dbReference type="PANTHER" id="PTHR28181:SF2">
    <property type="entry name" value="PHOSPHORIC MONOESTER HYDROLASE"/>
    <property type="match status" value="1"/>
</dbReference>
<evidence type="ECO:0000256" key="2">
    <source>
        <dbReference type="ARBA" id="ARBA00022801"/>
    </source>
</evidence>